<dbReference type="EMBL" id="CP053921">
    <property type="protein sequence ID" value="QKG70308.1"/>
    <property type="molecule type" value="Genomic_DNA"/>
</dbReference>
<evidence type="ECO:0000313" key="2">
    <source>
        <dbReference type="Proteomes" id="UP000504693"/>
    </source>
</evidence>
<name>A0A7D4CL21_9SPHN</name>
<keyword evidence="2" id="KW-1185">Reference proteome</keyword>
<gene>
    <name evidence="1" type="ORF">HQR01_02390</name>
</gene>
<dbReference type="KEGG" id="emv:HQR01_02390"/>
<protein>
    <submittedName>
        <fullName evidence="1">DUF1203 domain-containing protein</fullName>
    </submittedName>
</protein>
<dbReference type="InterPro" id="IPR009593">
    <property type="entry name" value="DUF1203"/>
</dbReference>
<accession>A0A7D4CL21</accession>
<evidence type="ECO:0000313" key="1">
    <source>
        <dbReference type="EMBL" id="QKG70308.1"/>
    </source>
</evidence>
<dbReference type="Pfam" id="PF06718">
    <property type="entry name" value="DUF1203"/>
    <property type="match status" value="1"/>
</dbReference>
<dbReference type="Proteomes" id="UP000504693">
    <property type="component" value="Chromosome"/>
</dbReference>
<organism evidence="1 2">
    <name type="scientific">Erythrobacter mangrovi</name>
    <dbReference type="NCBI Taxonomy" id="2739433"/>
    <lineage>
        <taxon>Bacteria</taxon>
        <taxon>Pseudomonadati</taxon>
        <taxon>Pseudomonadota</taxon>
        <taxon>Alphaproteobacteria</taxon>
        <taxon>Sphingomonadales</taxon>
        <taxon>Erythrobacteraceae</taxon>
        <taxon>Erythrobacter/Porphyrobacter group</taxon>
        <taxon>Erythrobacter</taxon>
    </lineage>
</organism>
<reference evidence="1 2" key="1">
    <citation type="submission" date="2020-05" db="EMBL/GenBank/DDBJ databases">
        <title>Erythrobacter mangrovi sp. nov., isolated from rhizosphere soil of mangrove plant (Kandelia candel).</title>
        <authorList>
            <person name="Ye Y.H."/>
        </authorList>
    </citation>
    <scope>NUCLEOTIDE SEQUENCE [LARGE SCALE GENOMIC DNA]</scope>
    <source>
        <strain evidence="1 2">EB310</strain>
    </source>
</reference>
<proteinExistence type="predicted"/>
<sequence length="159" mass="17111">MEAQMHYLIEGIDPAPYRQLFELDDAALAARNIVRVTADGKPGFPCRVTLDEAEVGETLLLLNHTSRDGATPYCASHAIFVREAGTAPARFVDSVPPVFGPRKLSLRGFDASGMMVDAMITEPGEAAGGLETLFANPEIVEIDVHNAVRGCFAARARRA</sequence>
<dbReference type="PIRSF" id="PIRSF034110">
    <property type="entry name" value="DUF1203"/>
    <property type="match status" value="1"/>
</dbReference>
<dbReference type="AlphaFoldDB" id="A0A7D4CL21"/>